<dbReference type="EMBL" id="FOSN01000012">
    <property type="protein sequence ID" value="SFK62539.1"/>
    <property type="molecule type" value="Genomic_DNA"/>
</dbReference>
<reference evidence="3 4" key="1">
    <citation type="submission" date="2016-10" db="EMBL/GenBank/DDBJ databases">
        <authorList>
            <person name="de Groot N.N."/>
        </authorList>
    </citation>
    <scope>NUCLEOTIDE SEQUENCE [LARGE SCALE GENOMIC DNA]</scope>
    <source>
        <strain evidence="3 4">NE2</strain>
    </source>
</reference>
<dbReference type="GO" id="GO:0005829">
    <property type="term" value="C:cytosol"/>
    <property type="evidence" value="ECO:0007669"/>
    <property type="project" value="TreeGrafter"/>
</dbReference>
<protein>
    <submittedName>
        <fullName evidence="3">ADP-heptose:LPS heptosyltransferase</fullName>
    </submittedName>
</protein>
<dbReference type="CDD" id="cd03789">
    <property type="entry name" value="GT9_LPS_heptosyltransferase"/>
    <property type="match status" value="1"/>
</dbReference>
<dbReference type="Proteomes" id="UP000198755">
    <property type="component" value="Unassembled WGS sequence"/>
</dbReference>
<organism evidence="3 4">
    <name type="scientific">Methylocapsa palsarum</name>
    <dbReference type="NCBI Taxonomy" id="1612308"/>
    <lineage>
        <taxon>Bacteria</taxon>
        <taxon>Pseudomonadati</taxon>
        <taxon>Pseudomonadota</taxon>
        <taxon>Alphaproteobacteria</taxon>
        <taxon>Hyphomicrobiales</taxon>
        <taxon>Beijerinckiaceae</taxon>
        <taxon>Methylocapsa</taxon>
    </lineage>
</organism>
<accession>A0A1I4B3R3</accession>
<proteinExistence type="predicted"/>
<dbReference type="GO" id="GO:0009244">
    <property type="term" value="P:lipopolysaccharide core region biosynthetic process"/>
    <property type="evidence" value="ECO:0007669"/>
    <property type="project" value="TreeGrafter"/>
</dbReference>
<sequence>MRRLTASNKSEFDLFHLIDRLKKSATTLVSQIDAVAWGRTDAADSKFAAEKSGDKRVRFVELDGPKEKRAGASPDRIVIFRLGSLGDTVVALPCFHKLAQVFPDAERIVLTNNPVSSKAAPLEAVLDGSGLIDGVIAYPVNMRSIAQLWRLRSQLLALNASTLVFLQPRGLWSTCRDQIFFRMCGFQRIIGGPLRFDTRKGIFDETTGEREYECERLARSIAEVGEIDLKDSANWDLRLAEHELAVGAETILAFEDRPFVGINMGGKVAGKHWGDDNWSALFANLATTHGGYGLLIVGVAEDAACVDAVTQSWPGRVVNACGRLAPRESAAALSRASLFVGHDSGPMHLAAACGVTCVAPFGGNNLPHTWHPYGSRHRIVHNVEGVRAITVGEIAGKVRECLPASKPIQIKS</sequence>
<dbReference type="InterPro" id="IPR051199">
    <property type="entry name" value="LPS_LOS_Heptosyltrfase"/>
</dbReference>
<keyword evidence="2 3" id="KW-0808">Transferase</keyword>
<keyword evidence="4" id="KW-1185">Reference proteome</keyword>
<dbReference type="Gene3D" id="3.40.50.2000">
    <property type="entry name" value="Glycogen Phosphorylase B"/>
    <property type="match status" value="2"/>
</dbReference>
<keyword evidence="1" id="KW-0328">Glycosyltransferase</keyword>
<dbReference type="RefSeq" id="WP_139223630.1">
    <property type="nucleotide sequence ID" value="NZ_FOSN01000012.1"/>
</dbReference>
<dbReference type="AlphaFoldDB" id="A0A1I4B3R3"/>
<evidence type="ECO:0000313" key="4">
    <source>
        <dbReference type="Proteomes" id="UP000198755"/>
    </source>
</evidence>
<evidence type="ECO:0000313" key="3">
    <source>
        <dbReference type="EMBL" id="SFK62539.1"/>
    </source>
</evidence>
<dbReference type="STRING" id="1612308.SAMN05444581_11295"/>
<dbReference type="PANTHER" id="PTHR30160">
    <property type="entry name" value="TETRAACYLDISACCHARIDE 4'-KINASE-RELATED"/>
    <property type="match status" value="1"/>
</dbReference>
<evidence type="ECO:0000256" key="1">
    <source>
        <dbReference type="ARBA" id="ARBA00022676"/>
    </source>
</evidence>
<dbReference type="InterPro" id="IPR002201">
    <property type="entry name" value="Glyco_trans_9"/>
</dbReference>
<dbReference type="Pfam" id="PF01075">
    <property type="entry name" value="Glyco_transf_9"/>
    <property type="match status" value="1"/>
</dbReference>
<dbReference type="OrthoDB" id="9797795at2"/>
<evidence type="ECO:0000256" key="2">
    <source>
        <dbReference type="ARBA" id="ARBA00022679"/>
    </source>
</evidence>
<gene>
    <name evidence="3" type="ORF">SAMN05444581_11295</name>
</gene>
<dbReference type="SUPFAM" id="SSF53756">
    <property type="entry name" value="UDP-Glycosyltransferase/glycogen phosphorylase"/>
    <property type="match status" value="1"/>
</dbReference>
<name>A0A1I4B3R3_9HYPH</name>
<dbReference type="GO" id="GO:0008713">
    <property type="term" value="F:ADP-heptose-lipopolysaccharide heptosyltransferase activity"/>
    <property type="evidence" value="ECO:0007669"/>
    <property type="project" value="TreeGrafter"/>
</dbReference>